<proteinExistence type="predicted"/>
<keyword evidence="1" id="KW-1133">Transmembrane helix</keyword>
<name>A0A0U1NZG8_9BACI</name>
<dbReference type="AlphaFoldDB" id="A0A0U1NZG8"/>
<feature type="transmembrane region" description="Helical" evidence="1">
    <location>
        <begin position="65"/>
        <end position="84"/>
    </location>
</feature>
<gene>
    <name evidence="2" type="ORF">BN000_03388</name>
</gene>
<keyword evidence="1" id="KW-0812">Transmembrane</keyword>
<feature type="transmembrane region" description="Helical" evidence="1">
    <location>
        <begin position="36"/>
        <end position="53"/>
    </location>
</feature>
<dbReference type="EMBL" id="CVRB01000003">
    <property type="protein sequence ID" value="CRK83420.1"/>
    <property type="molecule type" value="Genomic_DNA"/>
</dbReference>
<dbReference type="Proteomes" id="UP000199087">
    <property type="component" value="Unassembled WGS sequence"/>
</dbReference>
<evidence type="ECO:0008006" key="4">
    <source>
        <dbReference type="Google" id="ProtNLM"/>
    </source>
</evidence>
<dbReference type="STRING" id="1499688.BN000_03388"/>
<sequence length="85" mass="9771">MFTFIKKYKVPILWCLGVMIFLVCAIVAQFKPFTYKGSGIIGFFSFNSILLAMTFSAKEKGNKKIMIFCIGLMIYFTYTTVLRLI</sequence>
<keyword evidence="3" id="KW-1185">Reference proteome</keyword>
<reference evidence="3" key="1">
    <citation type="submission" date="2015-05" db="EMBL/GenBank/DDBJ databases">
        <authorList>
            <person name="Urmite Genomes"/>
        </authorList>
    </citation>
    <scope>NUCLEOTIDE SEQUENCE [LARGE SCALE GENOMIC DNA]</scope>
    <source>
        <strain evidence="3">LF1</strain>
    </source>
</reference>
<organism evidence="2 3">
    <name type="scientific">Neobacillus massiliamazoniensis</name>
    <dbReference type="NCBI Taxonomy" id="1499688"/>
    <lineage>
        <taxon>Bacteria</taxon>
        <taxon>Bacillati</taxon>
        <taxon>Bacillota</taxon>
        <taxon>Bacilli</taxon>
        <taxon>Bacillales</taxon>
        <taxon>Bacillaceae</taxon>
        <taxon>Neobacillus</taxon>
    </lineage>
</organism>
<dbReference type="RefSeq" id="WP_090635905.1">
    <property type="nucleotide sequence ID" value="NZ_CVRB01000003.1"/>
</dbReference>
<keyword evidence="1" id="KW-0472">Membrane</keyword>
<feature type="transmembrane region" description="Helical" evidence="1">
    <location>
        <begin position="12"/>
        <end position="30"/>
    </location>
</feature>
<evidence type="ECO:0000256" key="1">
    <source>
        <dbReference type="SAM" id="Phobius"/>
    </source>
</evidence>
<protein>
    <recommendedName>
        <fullName evidence="4">DUF3953 domain-containing protein</fullName>
    </recommendedName>
</protein>
<accession>A0A0U1NZG8</accession>
<evidence type="ECO:0000313" key="2">
    <source>
        <dbReference type="EMBL" id="CRK83420.1"/>
    </source>
</evidence>
<evidence type="ECO:0000313" key="3">
    <source>
        <dbReference type="Proteomes" id="UP000199087"/>
    </source>
</evidence>